<dbReference type="Pfam" id="PF12840">
    <property type="entry name" value="HTH_20"/>
    <property type="match status" value="1"/>
</dbReference>
<feature type="region of interest" description="Disordered" evidence="1">
    <location>
        <begin position="101"/>
        <end position="125"/>
    </location>
</feature>
<dbReference type="InterPro" id="IPR036390">
    <property type="entry name" value="WH_DNA-bd_sf"/>
</dbReference>
<dbReference type="GO" id="GO:0003700">
    <property type="term" value="F:DNA-binding transcription factor activity"/>
    <property type="evidence" value="ECO:0007669"/>
    <property type="project" value="InterPro"/>
</dbReference>
<evidence type="ECO:0000313" key="3">
    <source>
        <dbReference type="EMBL" id="PIL19265.1"/>
    </source>
</evidence>
<accession>A0A2G8RCG4</accession>
<dbReference type="OrthoDB" id="9790747at2"/>
<dbReference type="SUPFAM" id="SSF46785">
    <property type="entry name" value="Winged helix' DNA-binding domain"/>
    <property type="match status" value="1"/>
</dbReference>
<feature type="domain" description="HTH arsR-type" evidence="2">
    <location>
        <begin position="1"/>
        <end position="91"/>
    </location>
</feature>
<organism evidence="3 4">
    <name type="scientific">Puniceibacterium antarcticum</name>
    <dbReference type="NCBI Taxonomy" id="1206336"/>
    <lineage>
        <taxon>Bacteria</taxon>
        <taxon>Pseudomonadati</taxon>
        <taxon>Pseudomonadota</taxon>
        <taxon>Alphaproteobacteria</taxon>
        <taxon>Rhodobacterales</taxon>
        <taxon>Paracoccaceae</taxon>
        <taxon>Puniceibacterium</taxon>
    </lineage>
</organism>
<comment type="caution">
    <text evidence="3">The sequence shown here is derived from an EMBL/GenBank/DDBJ whole genome shotgun (WGS) entry which is preliminary data.</text>
</comment>
<dbReference type="PRINTS" id="PR00778">
    <property type="entry name" value="HTHARSR"/>
</dbReference>
<proteinExistence type="predicted"/>
<dbReference type="InterPro" id="IPR011991">
    <property type="entry name" value="ArsR-like_HTH"/>
</dbReference>
<reference evidence="3 4" key="1">
    <citation type="submission" date="2013-09" db="EMBL/GenBank/DDBJ databases">
        <title>Genome sequencing of Phaeobacter antarcticus sp. nov. SM1211.</title>
        <authorList>
            <person name="Zhang X.-Y."/>
            <person name="Liu C."/>
            <person name="Chen X.-L."/>
            <person name="Xie B.-B."/>
            <person name="Qin Q.-L."/>
            <person name="Rong J.-C."/>
            <person name="Zhang Y.-Z."/>
        </authorList>
    </citation>
    <scope>NUCLEOTIDE SEQUENCE [LARGE SCALE GENOMIC DNA]</scope>
    <source>
        <strain evidence="3 4">SM1211</strain>
    </source>
</reference>
<dbReference type="PANTHER" id="PTHR38600">
    <property type="entry name" value="TRANSCRIPTIONAL REGULATORY PROTEIN"/>
    <property type="match status" value="1"/>
</dbReference>
<dbReference type="CDD" id="cd00090">
    <property type="entry name" value="HTH_ARSR"/>
    <property type="match status" value="1"/>
</dbReference>
<dbReference type="AlphaFoldDB" id="A0A2G8RCG4"/>
<dbReference type="Proteomes" id="UP000231259">
    <property type="component" value="Unassembled WGS sequence"/>
</dbReference>
<dbReference type="RefSeq" id="WP_099911715.1">
    <property type="nucleotide sequence ID" value="NZ_AWWI01000104.1"/>
</dbReference>
<sequence length="125" mass="13905">MENNLSTFFSAISDPTRRAVIERLSQGPCAVSELHAPHAIALPTFLKHLGVLEKSGLVRSVKQGRVRTLHIDSAPLAQAEHWLHRQRQIWESRIDRLDALAQTLPRTPPSEIPQLSGNKGANHDP</sequence>
<dbReference type="EMBL" id="AWWI01000104">
    <property type="protein sequence ID" value="PIL19265.1"/>
    <property type="molecule type" value="Genomic_DNA"/>
</dbReference>
<evidence type="ECO:0000256" key="1">
    <source>
        <dbReference type="SAM" id="MobiDB-lite"/>
    </source>
</evidence>
<name>A0A2G8RCG4_9RHOB</name>
<dbReference type="SMART" id="SM00418">
    <property type="entry name" value="HTH_ARSR"/>
    <property type="match status" value="1"/>
</dbReference>
<evidence type="ECO:0000259" key="2">
    <source>
        <dbReference type="PROSITE" id="PS50987"/>
    </source>
</evidence>
<dbReference type="PANTHER" id="PTHR38600:SF2">
    <property type="entry name" value="SLL0088 PROTEIN"/>
    <property type="match status" value="1"/>
</dbReference>
<protein>
    <recommendedName>
        <fullName evidence="2">HTH arsR-type domain-containing protein</fullName>
    </recommendedName>
</protein>
<dbReference type="PROSITE" id="PS50987">
    <property type="entry name" value="HTH_ARSR_2"/>
    <property type="match status" value="1"/>
</dbReference>
<keyword evidence="4" id="KW-1185">Reference proteome</keyword>
<dbReference type="InterPro" id="IPR001845">
    <property type="entry name" value="HTH_ArsR_DNA-bd_dom"/>
</dbReference>
<dbReference type="InterPro" id="IPR036388">
    <property type="entry name" value="WH-like_DNA-bd_sf"/>
</dbReference>
<dbReference type="Gene3D" id="1.10.10.10">
    <property type="entry name" value="Winged helix-like DNA-binding domain superfamily/Winged helix DNA-binding domain"/>
    <property type="match status" value="1"/>
</dbReference>
<evidence type="ECO:0000313" key="4">
    <source>
        <dbReference type="Proteomes" id="UP000231259"/>
    </source>
</evidence>
<dbReference type="NCBIfam" id="NF033788">
    <property type="entry name" value="HTH_metalloreg"/>
    <property type="match status" value="1"/>
</dbReference>
<gene>
    <name evidence="3" type="ORF">P775_15515</name>
</gene>